<reference evidence="1 2" key="1">
    <citation type="journal article" date="2020" name="ISME J.">
        <title>Uncovering the hidden diversity of litter-decomposition mechanisms in mushroom-forming fungi.</title>
        <authorList>
            <person name="Floudas D."/>
            <person name="Bentzer J."/>
            <person name="Ahren D."/>
            <person name="Johansson T."/>
            <person name="Persson P."/>
            <person name="Tunlid A."/>
        </authorList>
    </citation>
    <scope>NUCLEOTIDE SEQUENCE [LARGE SCALE GENOMIC DNA]</scope>
    <source>
        <strain evidence="1 2">CBS 101986</strain>
    </source>
</reference>
<dbReference type="Gene3D" id="3.40.50.1240">
    <property type="entry name" value="Phosphoglycerate mutase-like"/>
    <property type="match status" value="1"/>
</dbReference>
<dbReference type="Pfam" id="PF00300">
    <property type="entry name" value="His_Phos_1"/>
    <property type="match status" value="1"/>
</dbReference>
<dbReference type="InterPro" id="IPR050275">
    <property type="entry name" value="PGM_Phosphatase"/>
</dbReference>
<comment type="caution">
    <text evidence="1">The sequence shown here is derived from an EMBL/GenBank/DDBJ whole genome shotgun (WGS) entry which is preliminary data.</text>
</comment>
<protein>
    <recommendedName>
        <fullName evidence="3">Phosphoglycerate mutase-like protein</fullName>
    </recommendedName>
</protein>
<name>A0A8H5B2E6_9AGAR</name>
<evidence type="ECO:0008006" key="3">
    <source>
        <dbReference type="Google" id="ProtNLM"/>
    </source>
</evidence>
<dbReference type="PANTHER" id="PTHR48100">
    <property type="entry name" value="BROAD-SPECIFICITY PHOSPHATASE YOR283W-RELATED"/>
    <property type="match status" value="1"/>
</dbReference>
<dbReference type="AlphaFoldDB" id="A0A8H5B2E6"/>
<evidence type="ECO:0000313" key="1">
    <source>
        <dbReference type="EMBL" id="KAF5315309.1"/>
    </source>
</evidence>
<dbReference type="OrthoDB" id="496981at2759"/>
<keyword evidence="2" id="KW-1185">Reference proteome</keyword>
<proteinExistence type="predicted"/>
<dbReference type="CDD" id="cd07067">
    <property type="entry name" value="HP_PGM_like"/>
    <property type="match status" value="1"/>
</dbReference>
<accession>A0A8H5B2E6</accession>
<gene>
    <name evidence="1" type="ORF">D9619_007545</name>
</gene>
<dbReference type="GO" id="GO:0016791">
    <property type="term" value="F:phosphatase activity"/>
    <property type="evidence" value="ECO:0007669"/>
    <property type="project" value="TreeGrafter"/>
</dbReference>
<dbReference type="GO" id="GO:0005737">
    <property type="term" value="C:cytoplasm"/>
    <property type="evidence" value="ECO:0007669"/>
    <property type="project" value="TreeGrafter"/>
</dbReference>
<organism evidence="1 2">
    <name type="scientific">Psilocybe cf. subviscida</name>
    <dbReference type="NCBI Taxonomy" id="2480587"/>
    <lineage>
        <taxon>Eukaryota</taxon>
        <taxon>Fungi</taxon>
        <taxon>Dikarya</taxon>
        <taxon>Basidiomycota</taxon>
        <taxon>Agaricomycotina</taxon>
        <taxon>Agaricomycetes</taxon>
        <taxon>Agaricomycetidae</taxon>
        <taxon>Agaricales</taxon>
        <taxon>Agaricineae</taxon>
        <taxon>Strophariaceae</taxon>
        <taxon>Psilocybe</taxon>
    </lineage>
</organism>
<evidence type="ECO:0000313" key="2">
    <source>
        <dbReference type="Proteomes" id="UP000567179"/>
    </source>
</evidence>
<dbReference type="PANTHER" id="PTHR48100:SF1">
    <property type="entry name" value="HISTIDINE PHOSPHATASE FAMILY PROTEIN-RELATED"/>
    <property type="match status" value="1"/>
</dbReference>
<sequence>MPALKTWTGLSLSNRLVDLQHNANIIPLSDNLAEAKYGTFAWDEHWSKLNGDDEIVWGPDPHLTELGKSQARAIHAEWANEVSAGIPQPHKKYCSPLRRALDTCDFIFEGHPGDFLVVENCREENGVHTCDKRSSRSDIQKYKPHFAIEAGLTEEDLLWHPTIRETKPEVAERARKVLDFIFKTDTGSDDVFISITAHGGFINGFLTTLGRTPYPLPTGGVIPLLVKAIPETV</sequence>
<dbReference type="Proteomes" id="UP000567179">
    <property type="component" value="Unassembled WGS sequence"/>
</dbReference>
<dbReference type="SUPFAM" id="SSF53254">
    <property type="entry name" value="Phosphoglycerate mutase-like"/>
    <property type="match status" value="1"/>
</dbReference>
<dbReference type="InterPro" id="IPR029033">
    <property type="entry name" value="His_PPase_superfam"/>
</dbReference>
<dbReference type="EMBL" id="JAACJJ010000043">
    <property type="protein sequence ID" value="KAF5315309.1"/>
    <property type="molecule type" value="Genomic_DNA"/>
</dbReference>
<dbReference type="InterPro" id="IPR013078">
    <property type="entry name" value="His_Pase_superF_clade-1"/>
</dbReference>